<proteinExistence type="predicted"/>
<dbReference type="AlphaFoldDB" id="A0A1M5PYG2"/>
<dbReference type="Proteomes" id="UP000190675">
    <property type="component" value="Chromosome I"/>
</dbReference>
<gene>
    <name evidence="2" type="ORF">SAMN05444169_5545</name>
</gene>
<keyword evidence="1" id="KW-0472">Membrane</keyword>
<protein>
    <submittedName>
        <fullName evidence="2">Uncharacterized protein</fullName>
    </submittedName>
</protein>
<dbReference type="SUPFAM" id="SSF81324">
    <property type="entry name" value="Voltage-gated potassium channels"/>
    <property type="match status" value="1"/>
</dbReference>
<evidence type="ECO:0000313" key="3">
    <source>
        <dbReference type="Proteomes" id="UP000190675"/>
    </source>
</evidence>
<sequence length="112" mass="13185">MLPVQPRYRPTVGQLAKAHTFRFLTMIAAWALIFAAFIYHPEWIRGSLRFLTHSIETVGDQVPEPWGARLEIMLRELGGIIWLQIAVAIVVLRLIIWVPFHLWRLSRDRKHY</sequence>
<feature type="transmembrane region" description="Helical" evidence="1">
    <location>
        <begin position="80"/>
        <end position="103"/>
    </location>
</feature>
<keyword evidence="1" id="KW-0812">Transmembrane</keyword>
<feature type="transmembrane region" description="Helical" evidence="1">
    <location>
        <begin position="21"/>
        <end position="40"/>
    </location>
</feature>
<keyword evidence="1" id="KW-1133">Transmembrane helix</keyword>
<dbReference type="RefSeq" id="WP_079568672.1">
    <property type="nucleotide sequence ID" value="NZ_LT670818.1"/>
</dbReference>
<evidence type="ECO:0000256" key="1">
    <source>
        <dbReference type="SAM" id="Phobius"/>
    </source>
</evidence>
<accession>A0A1M5PYG2</accession>
<reference evidence="2 3" key="1">
    <citation type="submission" date="2016-11" db="EMBL/GenBank/DDBJ databases">
        <authorList>
            <person name="Jaros S."/>
            <person name="Januszkiewicz K."/>
            <person name="Wedrychowicz H."/>
        </authorList>
    </citation>
    <scope>NUCLEOTIDE SEQUENCE [LARGE SCALE GENOMIC DNA]</scope>
    <source>
        <strain evidence="2 3">GAS242</strain>
    </source>
</reference>
<name>A0A1M5PYG2_9BRAD</name>
<evidence type="ECO:0000313" key="2">
    <source>
        <dbReference type="EMBL" id="SHH06551.1"/>
    </source>
</evidence>
<dbReference type="OrthoDB" id="8231729at2"/>
<dbReference type="EMBL" id="LT670818">
    <property type="protein sequence ID" value="SHH06551.1"/>
    <property type="molecule type" value="Genomic_DNA"/>
</dbReference>
<organism evidence="2 3">
    <name type="scientific">Bradyrhizobium erythrophlei</name>
    <dbReference type="NCBI Taxonomy" id="1437360"/>
    <lineage>
        <taxon>Bacteria</taxon>
        <taxon>Pseudomonadati</taxon>
        <taxon>Pseudomonadota</taxon>
        <taxon>Alphaproteobacteria</taxon>
        <taxon>Hyphomicrobiales</taxon>
        <taxon>Nitrobacteraceae</taxon>
        <taxon>Bradyrhizobium</taxon>
    </lineage>
</organism>